<dbReference type="EMBL" id="KB445554">
    <property type="protein sequence ID" value="EMC97045.1"/>
    <property type="molecule type" value="Genomic_DNA"/>
</dbReference>
<protein>
    <submittedName>
        <fullName evidence="1">Uncharacterized protein</fullName>
    </submittedName>
</protein>
<dbReference type="Proteomes" id="UP000011761">
    <property type="component" value="Unassembled WGS sequence"/>
</dbReference>
<dbReference type="RefSeq" id="XP_007675619.1">
    <property type="nucleotide sequence ID" value="XM_007677429.1"/>
</dbReference>
<proteinExistence type="predicted"/>
<dbReference type="AlphaFoldDB" id="M2NDS0"/>
<dbReference type="KEGG" id="bcom:BAUCODRAFT_436465"/>
<sequence length="298" mass="33924">MSTERILHIEQMLSSFAQELWDVDGPDDLLDALLYKVSLLRAQLEVQRCLQHTANLLRQQPLNKALPNQRATKVKHLICLVYRRNDRGNDRSKQLRAADCDTLKLVGLACSTEEWLKLRDDEFDTLASRATDFLNRRNLSMLLYRRDIDKAFEATLEDPEDEEQYHRLLQVRSTRRLHSLKHRKDERRLSDSENTTPTLEIPEPDFNGLFAAASKPSIDPTIHGEVYALSIEDFRSVLASTSHVGSIYLTIPKTGHNSRASVALLSAWISNELSCRLGVKGKPLPLTPEEDDVWAGLA</sequence>
<gene>
    <name evidence="1" type="ORF">BAUCODRAFT_436465</name>
</gene>
<dbReference type="GeneID" id="19114316"/>
<accession>M2NDS0</accession>
<organism evidence="1 2">
    <name type="scientific">Baudoinia panamericana (strain UAMH 10762)</name>
    <name type="common">Angels' share fungus</name>
    <name type="synonym">Baudoinia compniacensis (strain UAMH 10762)</name>
    <dbReference type="NCBI Taxonomy" id="717646"/>
    <lineage>
        <taxon>Eukaryota</taxon>
        <taxon>Fungi</taxon>
        <taxon>Dikarya</taxon>
        <taxon>Ascomycota</taxon>
        <taxon>Pezizomycotina</taxon>
        <taxon>Dothideomycetes</taxon>
        <taxon>Dothideomycetidae</taxon>
        <taxon>Mycosphaerellales</taxon>
        <taxon>Teratosphaeriaceae</taxon>
        <taxon>Baudoinia</taxon>
    </lineage>
</organism>
<name>M2NDS0_BAUPA</name>
<evidence type="ECO:0000313" key="2">
    <source>
        <dbReference type="Proteomes" id="UP000011761"/>
    </source>
</evidence>
<dbReference type="HOGENOM" id="CLU_056563_0_0_1"/>
<dbReference type="OMA" id="QIWLTNT"/>
<evidence type="ECO:0000313" key="1">
    <source>
        <dbReference type="EMBL" id="EMC97045.1"/>
    </source>
</evidence>
<reference evidence="1 2" key="1">
    <citation type="journal article" date="2012" name="PLoS Pathog.">
        <title>Diverse lifestyles and strategies of plant pathogenesis encoded in the genomes of eighteen Dothideomycetes fungi.</title>
        <authorList>
            <person name="Ohm R.A."/>
            <person name="Feau N."/>
            <person name="Henrissat B."/>
            <person name="Schoch C.L."/>
            <person name="Horwitz B.A."/>
            <person name="Barry K.W."/>
            <person name="Condon B.J."/>
            <person name="Copeland A.C."/>
            <person name="Dhillon B."/>
            <person name="Glaser F."/>
            <person name="Hesse C.N."/>
            <person name="Kosti I."/>
            <person name="LaButti K."/>
            <person name="Lindquist E.A."/>
            <person name="Lucas S."/>
            <person name="Salamov A.A."/>
            <person name="Bradshaw R.E."/>
            <person name="Ciuffetti L."/>
            <person name="Hamelin R.C."/>
            <person name="Kema G.H.J."/>
            <person name="Lawrence C."/>
            <person name="Scott J.A."/>
            <person name="Spatafora J.W."/>
            <person name="Turgeon B.G."/>
            <person name="de Wit P.J.G.M."/>
            <person name="Zhong S."/>
            <person name="Goodwin S.B."/>
            <person name="Grigoriev I.V."/>
        </authorList>
    </citation>
    <scope>NUCLEOTIDE SEQUENCE [LARGE SCALE GENOMIC DNA]</scope>
    <source>
        <strain evidence="1 2">UAMH 10762</strain>
    </source>
</reference>
<keyword evidence="2" id="KW-1185">Reference proteome</keyword>
<dbReference type="eggNOG" id="ENOG502RQVP">
    <property type="taxonomic scope" value="Eukaryota"/>
</dbReference>
<dbReference type="STRING" id="717646.M2NDS0"/>
<dbReference type="OrthoDB" id="3790549at2759"/>